<keyword evidence="3" id="KW-1185">Reference proteome</keyword>
<keyword evidence="1" id="KW-1133">Transmembrane helix</keyword>
<dbReference type="RefSeq" id="WP_125019049.1">
    <property type="nucleotide sequence ID" value="NZ_RQVQ01000017.1"/>
</dbReference>
<dbReference type="OrthoDB" id="1188278at2"/>
<gene>
    <name evidence="2" type="ORF">EG240_08925</name>
</gene>
<keyword evidence="1" id="KW-0472">Membrane</keyword>
<dbReference type="Proteomes" id="UP000275719">
    <property type="component" value="Unassembled WGS sequence"/>
</dbReference>
<organism evidence="2 3">
    <name type="scientific">Paenimyroides tangerinum</name>
    <dbReference type="NCBI Taxonomy" id="2488728"/>
    <lineage>
        <taxon>Bacteria</taxon>
        <taxon>Pseudomonadati</taxon>
        <taxon>Bacteroidota</taxon>
        <taxon>Flavobacteriia</taxon>
        <taxon>Flavobacteriales</taxon>
        <taxon>Flavobacteriaceae</taxon>
        <taxon>Paenimyroides</taxon>
    </lineage>
</organism>
<comment type="caution">
    <text evidence="2">The sequence shown here is derived from an EMBL/GenBank/DDBJ whole genome shotgun (WGS) entry which is preliminary data.</text>
</comment>
<protein>
    <recommendedName>
        <fullName evidence="4">DUF1129 domain-containing protein</fullName>
    </recommendedName>
</protein>
<feature type="transmembrane region" description="Helical" evidence="1">
    <location>
        <begin position="157"/>
        <end position="174"/>
    </location>
</feature>
<evidence type="ECO:0000313" key="3">
    <source>
        <dbReference type="Proteomes" id="UP000275719"/>
    </source>
</evidence>
<sequence length="218" mass="25421">MKQTLTTEQVQFIENALIEKCDFKDFNDVRLEIVDHLASEIEEDMNNNNSDFKTAFIKILNKWNPLILPKTVSFYSNVPYMVCKLWKSLDSKFYYGSFVLSILLTFVFYKLIENGMSVFTLFLPIIFIGLCANVYLFYKKITTKVSTTLSVYAFKRIYKNSITFVLFIVLNIALSLDGDNYNLFPLYYGLIYFSILMVGRAFVAHKNIKIENQLLKVI</sequence>
<feature type="transmembrane region" description="Helical" evidence="1">
    <location>
        <begin position="93"/>
        <end position="112"/>
    </location>
</feature>
<feature type="transmembrane region" description="Helical" evidence="1">
    <location>
        <begin position="118"/>
        <end position="137"/>
    </location>
</feature>
<dbReference type="AlphaFoldDB" id="A0A3P3W6L0"/>
<accession>A0A3P3W6L0</accession>
<evidence type="ECO:0000313" key="2">
    <source>
        <dbReference type="EMBL" id="RRJ90364.1"/>
    </source>
</evidence>
<reference evidence="2 3" key="1">
    <citation type="submission" date="2018-11" db="EMBL/GenBank/DDBJ databases">
        <title>Flavobacterium sp. nov., YIM 102701-2 draft genome.</title>
        <authorList>
            <person name="Li G."/>
            <person name="Jiang Y."/>
        </authorList>
    </citation>
    <scope>NUCLEOTIDE SEQUENCE [LARGE SCALE GENOMIC DNA]</scope>
    <source>
        <strain evidence="2 3">YIM 102701-2</strain>
    </source>
</reference>
<evidence type="ECO:0008006" key="4">
    <source>
        <dbReference type="Google" id="ProtNLM"/>
    </source>
</evidence>
<name>A0A3P3W6L0_9FLAO</name>
<dbReference type="EMBL" id="RQVQ01000017">
    <property type="protein sequence ID" value="RRJ90364.1"/>
    <property type="molecule type" value="Genomic_DNA"/>
</dbReference>
<keyword evidence="1" id="KW-0812">Transmembrane</keyword>
<feature type="transmembrane region" description="Helical" evidence="1">
    <location>
        <begin position="186"/>
        <end position="203"/>
    </location>
</feature>
<proteinExistence type="predicted"/>
<evidence type="ECO:0000256" key="1">
    <source>
        <dbReference type="SAM" id="Phobius"/>
    </source>
</evidence>